<dbReference type="SMART" id="SM01008">
    <property type="entry name" value="Ald_Xan_dh_C"/>
    <property type="match status" value="1"/>
</dbReference>
<dbReference type="GO" id="GO:0016491">
    <property type="term" value="F:oxidoreductase activity"/>
    <property type="evidence" value="ECO:0007669"/>
    <property type="project" value="UniProtKB-KW"/>
</dbReference>
<dbReference type="Proteomes" id="UP000700706">
    <property type="component" value="Unassembled WGS sequence"/>
</dbReference>
<dbReference type="PANTHER" id="PTHR11908:SF132">
    <property type="entry name" value="ALDEHYDE OXIDASE 1-RELATED"/>
    <property type="match status" value="1"/>
</dbReference>
<keyword evidence="2" id="KW-0560">Oxidoreductase</keyword>
<dbReference type="InterPro" id="IPR036856">
    <property type="entry name" value="Ald_Oxase/Xan_DH_a/b_sf"/>
</dbReference>
<sequence>MSGGIGQAVSRRDGPAKVTGAALYAADTPAADAVHAVIVPATRPKARITAIELDRASAAPGVIAIFTHENAPRFGHVTVVLAEDNLPPLQGDRVLYEGQPVALVVAGTPEQATAAARLVRIAYDDEPFEADFLADPERAEPVAEFFGLPLDTAWGDVAAAWGEADARTEAVYLTADRHHNPIEPGAILAVWQDGQLTVHDSTQGVAEEREALAQALGLDPAQVRVRNDFIGGSFGAKLWGLPHQLLAAMAARQLERPVKLVLTRAQTYTAWGYQSATRQTVALSARTDGTLTGLHHDVLAAGSHIGHYIEAAGWDTPAIYATPSFKISHRRRRLDRASPSAMRSPFGGVGLVPVEIAMDELADRLGMDPLELRLRNYAEAYPADGRPFSSKRLRECYAEGARRFGWSGRPVAPRSMRDGRDLVGWGMATAVLRAFRFPATARIGIGRDGRVLVETATHDVGQGLSTILRQIAADALGVAVERVDLAIADTALPKTTFTGGSSTSMSVGSAVQAAATTLREKLIETGANGPEGYVGALARLGVERLSADGEWAPHDNEATPPIFSFGAVFAEVRVDRDIPIPRVSRVVGVYDAGRILNPKTARSQMTGGIIWGIGQALLERSDMDPRLGRFLSKNLAGTLVPVNADVGEIDVAFIEAPDPHASPLGARGIGELSAIGIGAAIANAVFHATGVRVRELPIRPEHLMG</sequence>
<dbReference type="SUPFAM" id="SSF56003">
    <property type="entry name" value="Molybdenum cofactor-binding domain"/>
    <property type="match status" value="1"/>
</dbReference>
<dbReference type="PANTHER" id="PTHR11908">
    <property type="entry name" value="XANTHINE DEHYDROGENASE"/>
    <property type="match status" value="1"/>
</dbReference>
<dbReference type="Gene3D" id="3.90.1170.50">
    <property type="entry name" value="Aldehyde oxidase/xanthine dehydrogenase, a/b hammerhead"/>
    <property type="match status" value="1"/>
</dbReference>
<evidence type="ECO:0000313" key="5">
    <source>
        <dbReference type="Proteomes" id="UP000700706"/>
    </source>
</evidence>
<dbReference type="Pfam" id="PF01315">
    <property type="entry name" value="Ald_Xan_dh_C"/>
    <property type="match status" value="1"/>
</dbReference>
<keyword evidence="1" id="KW-0500">Molybdenum</keyword>
<dbReference type="AlphaFoldDB" id="A0A952FS19"/>
<evidence type="ECO:0000313" key="4">
    <source>
        <dbReference type="EMBL" id="MBW8727261.1"/>
    </source>
</evidence>
<reference evidence="4" key="1">
    <citation type="submission" date="2020-06" db="EMBL/GenBank/DDBJ databases">
        <title>Stable isotope informed genome-resolved metagenomics uncovers potential trophic interactions in rhizosphere soil.</title>
        <authorList>
            <person name="Starr E.P."/>
            <person name="Shi S."/>
            <person name="Blazewicz S.J."/>
            <person name="Koch B.J."/>
            <person name="Probst A.J."/>
            <person name="Hungate B.A."/>
            <person name="Pett-Ridge J."/>
            <person name="Firestone M.K."/>
            <person name="Banfield J.F."/>
        </authorList>
    </citation>
    <scope>NUCLEOTIDE SEQUENCE</scope>
    <source>
        <strain evidence="4">YM_69_17</strain>
    </source>
</reference>
<comment type="caution">
    <text evidence="4">The sequence shown here is derived from an EMBL/GenBank/DDBJ whole genome shotgun (WGS) entry which is preliminary data.</text>
</comment>
<protein>
    <submittedName>
        <fullName evidence="4">Xanthine dehydrogenase family protein molybdopterin-binding subunit</fullName>
    </submittedName>
</protein>
<dbReference type="InterPro" id="IPR046867">
    <property type="entry name" value="AldOxase/xan_DH_MoCoBD2"/>
</dbReference>
<dbReference type="EMBL" id="JAEKLZ010000264">
    <property type="protein sequence ID" value="MBW8727261.1"/>
    <property type="molecule type" value="Genomic_DNA"/>
</dbReference>
<dbReference type="SUPFAM" id="SSF54665">
    <property type="entry name" value="CO dehydrogenase molybdoprotein N-domain-like"/>
    <property type="match status" value="1"/>
</dbReference>
<gene>
    <name evidence="4" type="ORF">JF625_19205</name>
</gene>
<dbReference type="Pfam" id="PF20256">
    <property type="entry name" value="MoCoBD_2"/>
    <property type="match status" value="1"/>
</dbReference>
<dbReference type="GO" id="GO:0005506">
    <property type="term" value="F:iron ion binding"/>
    <property type="evidence" value="ECO:0007669"/>
    <property type="project" value="InterPro"/>
</dbReference>
<evidence type="ECO:0000256" key="1">
    <source>
        <dbReference type="ARBA" id="ARBA00022505"/>
    </source>
</evidence>
<dbReference type="InterPro" id="IPR000674">
    <property type="entry name" value="Ald_Oxase/Xan_DH_a/b"/>
</dbReference>
<evidence type="ECO:0000256" key="2">
    <source>
        <dbReference type="ARBA" id="ARBA00023002"/>
    </source>
</evidence>
<dbReference type="Pfam" id="PF02738">
    <property type="entry name" value="MoCoBD_1"/>
    <property type="match status" value="1"/>
</dbReference>
<dbReference type="InterPro" id="IPR016208">
    <property type="entry name" value="Ald_Oxase/xanthine_DH-like"/>
</dbReference>
<organism evidence="4 5">
    <name type="scientific">Inquilinus limosus</name>
    <dbReference type="NCBI Taxonomy" id="171674"/>
    <lineage>
        <taxon>Bacteria</taxon>
        <taxon>Pseudomonadati</taxon>
        <taxon>Pseudomonadota</taxon>
        <taxon>Alphaproteobacteria</taxon>
        <taxon>Rhodospirillales</taxon>
        <taxon>Rhodospirillaceae</taxon>
        <taxon>Inquilinus</taxon>
    </lineage>
</organism>
<accession>A0A952FS19</accession>
<name>A0A952FS19_9PROT</name>
<evidence type="ECO:0000259" key="3">
    <source>
        <dbReference type="SMART" id="SM01008"/>
    </source>
</evidence>
<proteinExistence type="predicted"/>
<dbReference type="InterPro" id="IPR037165">
    <property type="entry name" value="AldOxase/xan_DH_Mopterin-bd_sf"/>
</dbReference>
<dbReference type="Gene3D" id="3.30.365.10">
    <property type="entry name" value="Aldehyde oxidase/xanthine dehydrogenase, molybdopterin binding domain"/>
    <property type="match status" value="4"/>
</dbReference>
<dbReference type="InterPro" id="IPR008274">
    <property type="entry name" value="AldOxase/xan_DH_MoCoBD1"/>
</dbReference>
<feature type="domain" description="Aldehyde oxidase/xanthine dehydrogenase a/b hammerhead" evidence="3">
    <location>
        <begin position="19"/>
        <end position="127"/>
    </location>
</feature>